<proteinExistence type="inferred from homology"/>
<dbReference type="GO" id="GO:0015031">
    <property type="term" value="P:protein transport"/>
    <property type="evidence" value="ECO:0007669"/>
    <property type="project" value="InterPro"/>
</dbReference>
<dbReference type="PANTHER" id="PTHR36918">
    <property type="match status" value="1"/>
</dbReference>
<dbReference type="InterPro" id="IPR003708">
    <property type="entry name" value="SecB"/>
</dbReference>
<evidence type="ECO:0000313" key="3">
    <source>
        <dbReference type="Proteomes" id="UP000010553"/>
    </source>
</evidence>
<protein>
    <recommendedName>
        <fullName evidence="4">Preprotein translocase subunit SecB</fullName>
    </recommendedName>
</protein>
<organism evidence="2 3">
    <name type="scientific">Enterococcus faecium EnGen0003</name>
    <dbReference type="NCBI Taxonomy" id="1138901"/>
    <lineage>
        <taxon>Bacteria</taxon>
        <taxon>Bacillati</taxon>
        <taxon>Bacillota</taxon>
        <taxon>Bacilli</taxon>
        <taxon>Lactobacillales</taxon>
        <taxon>Enterococcaceae</taxon>
        <taxon>Enterococcus</taxon>
    </lineage>
</organism>
<evidence type="ECO:0008006" key="4">
    <source>
        <dbReference type="Google" id="ProtNLM"/>
    </source>
</evidence>
<dbReference type="AlphaFoldDB" id="A0A828ZZ41"/>
<gene>
    <name evidence="2" type="ORF">OIE_03141</name>
</gene>
<dbReference type="InterPro" id="IPR035958">
    <property type="entry name" value="SecB-like_sf"/>
</dbReference>
<dbReference type="GO" id="GO:0051082">
    <property type="term" value="F:unfolded protein binding"/>
    <property type="evidence" value="ECO:0007669"/>
    <property type="project" value="InterPro"/>
</dbReference>
<comment type="caution">
    <text evidence="2">The sequence shown here is derived from an EMBL/GenBank/DDBJ whole genome shotgun (WGS) entry which is preliminary data.</text>
</comment>
<dbReference type="Proteomes" id="UP000010553">
    <property type="component" value="Unassembled WGS sequence"/>
</dbReference>
<dbReference type="Gene3D" id="3.10.420.10">
    <property type="entry name" value="SecB-like"/>
    <property type="match status" value="1"/>
</dbReference>
<name>A0A828ZZ41_ENTFC</name>
<evidence type="ECO:0000313" key="2">
    <source>
        <dbReference type="EMBL" id="ELB04152.1"/>
    </source>
</evidence>
<sequence>MASIIFKDYIIESSNYRSNPNFEKPHEEYGLVIEEDISAEVGIKDDKGYVKIKVILNKEDDIKYINNTPFFLEVVIRGIFSHEFEKEEKSQLKSLLGSNALAILYPYLRSYITFLTANTNQFPTYILPVVNFAKLVSDEERISFIGFDD</sequence>
<dbReference type="PANTHER" id="PTHR36918:SF1">
    <property type="entry name" value="PROTEIN-EXPORT PROTEIN SECB"/>
    <property type="match status" value="1"/>
</dbReference>
<dbReference type="GO" id="GO:0051262">
    <property type="term" value="P:protein tetramerization"/>
    <property type="evidence" value="ECO:0007669"/>
    <property type="project" value="InterPro"/>
</dbReference>
<accession>A0A828ZZ41</accession>
<dbReference type="RefSeq" id="WP_002334686.1">
    <property type="nucleotide sequence ID" value="NZ_KB029685.1"/>
</dbReference>
<dbReference type="Pfam" id="PF02556">
    <property type="entry name" value="SecB"/>
    <property type="match status" value="1"/>
</dbReference>
<dbReference type="SUPFAM" id="SSF54611">
    <property type="entry name" value="SecB-like"/>
    <property type="match status" value="1"/>
</dbReference>
<evidence type="ECO:0000256" key="1">
    <source>
        <dbReference type="ARBA" id="ARBA00009990"/>
    </source>
</evidence>
<dbReference type="EMBL" id="AHXC01000002">
    <property type="protein sequence ID" value="ELB04152.1"/>
    <property type="molecule type" value="Genomic_DNA"/>
</dbReference>
<comment type="similarity">
    <text evidence="1">Belongs to the SecB family.</text>
</comment>
<reference evidence="2 3" key="1">
    <citation type="submission" date="2012-12" db="EMBL/GenBank/DDBJ databases">
        <title>The Genome Sequence of Enterococcus faecium E1590.</title>
        <authorList>
            <consortium name="The Broad Institute Genome Sequencing Platform"/>
            <consortium name="The Broad Institute Genome Sequencing Center for Infectious Disease"/>
            <person name="Earl A.M."/>
            <person name="Gilmore M.S."/>
            <person name="van Schaik W."/>
            <person name="Lebreton F."/>
            <person name="Willems R.J."/>
            <person name="Walker B."/>
            <person name="Young S.K."/>
            <person name="Zeng Q."/>
            <person name="Gargeya S."/>
            <person name="Fitzgerald M."/>
            <person name="Haas B."/>
            <person name="Abouelleil A."/>
            <person name="Alvarado L."/>
            <person name="Arachchi H.M."/>
            <person name="Berlin A.M."/>
            <person name="Chapman S.B."/>
            <person name="Dewar J."/>
            <person name="Goldberg J."/>
            <person name="Griggs A."/>
            <person name="Gujja S."/>
            <person name="Hansen M."/>
            <person name="Howarth C."/>
            <person name="Imamovic A."/>
            <person name="Larimer J."/>
            <person name="McCowan C."/>
            <person name="Murphy C."/>
            <person name="Neiman D."/>
            <person name="Pearson M."/>
            <person name="Priest M."/>
            <person name="Roberts A."/>
            <person name="Saif S."/>
            <person name="Shea T."/>
            <person name="Sisk P."/>
            <person name="Sykes S."/>
            <person name="Wortman J."/>
            <person name="Nusbaum C."/>
            <person name="Birren B."/>
        </authorList>
    </citation>
    <scope>NUCLEOTIDE SEQUENCE [LARGE SCALE GENOMIC DNA]</scope>
    <source>
        <strain evidence="2 3">E1590</strain>
    </source>
</reference>